<comment type="caution">
    <text evidence="3">The sequence shown here is derived from an EMBL/GenBank/DDBJ whole genome shotgun (WGS) entry which is preliminary data.</text>
</comment>
<evidence type="ECO:0000313" key="4">
    <source>
        <dbReference type="Proteomes" id="UP001057455"/>
    </source>
</evidence>
<reference evidence="3" key="1">
    <citation type="submission" date="2019-12" db="EMBL/GenBank/DDBJ databases">
        <title>Genome sequence of Babesia ovis.</title>
        <authorList>
            <person name="Yamagishi J."/>
            <person name="Sevinc F."/>
            <person name="Xuan X."/>
        </authorList>
    </citation>
    <scope>NUCLEOTIDE SEQUENCE</scope>
    <source>
        <strain evidence="3">Selcuk</strain>
    </source>
</reference>
<organism evidence="3 4">
    <name type="scientific">Babesia ovis</name>
    <dbReference type="NCBI Taxonomy" id="5869"/>
    <lineage>
        <taxon>Eukaryota</taxon>
        <taxon>Sar</taxon>
        <taxon>Alveolata</taxon>
        <taxon>Apicomplexa</taxon>
        <taxon>Aconoidasida</taxon>
        <taxon>Piroplasmida</taxon>
        <taxon>Babesiidae</taxon>
        <taxon>Babesia</taxon>
    </lineage>
</organism>
<gene>
    <name evidence="3" type="ORF">BaOVIS_029790</name>
</gene>
<feature type="region of interest" description="Disordered" evidence="1">
    <location>
        <begin position="135"/>
        <end position="161"/>
    </location>
</feature>
<dbReference type="OrthoDB" id="365689at2759"/>
<proteinExistence type="predicted"/>
<evidence type="ECO:0000313" key="3">
    <source>
        <dbReference type="EMBL" id="GFE55575.1"/>
    </source>
</evidence>
<feature type="chain" id="PRO_5040817858" evidence="2">
    <location>
        <begin position="27"/>
        <end position="161"/>
    </location>
</feature>
<evidence type="ECO:0000256" key="2">
    <source>
        <dbReference type="SAM" id="SignalP"/>
    </source>
</evidence>
<keyword evidence="3" id="KW-0648">Protein biosynthesis</keyword>
<dbReference type="InterPro" id="IPR012340">
    <property type="entry name" value="NA-bd_OB-fold"/>
</dbReference>
<protein>
    <submittedName>
        <fullName evidence="3">Translation initiation factor IF-1, putative</fullName>
    </submittedName>
</protein>
<dbReference type="AlphaFoldDB" id="A0A9W5WVZ2"/>
<keyword evidence="2" id="KW-0732">Signal</keyword>
<keyword evidence="4" id="KW-1185">Reference proteome</keyword>
<feature type="compositionally biased region" description="Acidic residues" evidence="1">
    <location>
        <begin position="152"/>
        <end position="161"/>
    </location>
</feature>
<dbReference type="EMBL" id="BLIY01000022">
    <property type="protein sequence ID" value="GFE55575.1"/>
    <property type="molecule type" value="Genomic_DNA"/>
</dbReference>
<dbReference type="GO" id="GO:0003743">
    <property type="term" value="F:translation initiation factor activity"/>
    <property type="evidence" value="ECO:0007669"/>
    <property type="project" value="UniProtKB-KW"/>
</dbReference>
<feature type="compositionally biased region" description="Basic and acidic residues" evidence="1">
    <location>
        <begin position="139"/>
        <end position="151"/>
    </location>
</feature>
<dbReference type="SUPFAM" id="SSF50249">
    <property type="entry name" value="Nucleic acid-binding proteins"/>
    <property type="match status" value="1"/>
</dbReference>
<evidence type="ECO:0000256" key="1">
    <source>
        <dbReference type="SAM" id="MobiDB-lite"/>
    </source>
</evidence>
<accession>A0A9W5WVZ2</accession>
<name>A0A9W5WVZ2_BABOV</name>
<sequence length="161" mass="17803">MLRNPRAGTYAPVLIIILLFVTLIDAYRISSNTGISHTRRKVQPLGSKALSLGPIVKGNKVQAYGHVVECRGGASYLVQIENSDKTVLCELGGNLYRRRKLLTINTKVKIEVHLLAPDKGRIVERVDTYEQLFSPSRGKGKDAISRKRGNETAEDIDSLSD</sequence>
<keyword evidence="3" id="KW-0396">Initiation factor</keyword>
<dbReference type="Proteomes" id="UP001057455">
    <property type="component" value="Unassembled WGS sequence"/>
</dbReference>
<feature type="signal peptide" evidence="2">
    <location>
        <begin position="1"/>
        <end position="26"/>
    </location>
</feature>
<dbReference type="Gene3D" id="2.40.50.140">
    <property type="entry name" value="Nucleic acid-binding proteins"/>
    <property type="match status" value="1"/>
</dbReference>